<protein>
    <submittedName>
        <fullName evidence="1">981_t:CDS:1</fullName>
    </submittedName>
</protein>
<accession>A0A9N9IZT6</accession>
<dbReference type="Proteomes" id="UP000789396">
    <property type="component" value="Unassembled WGS sequence"/>
</dbReference>
<proteinExistence type="predicted"/>
<comment type="caution">
    <text evidence="1">The sequence shown here is derived from an EMBL/GenBank/DDBJ whole genome shotgun (WGS) entry which is preliminary data.</text>
</comment>
<gene>
    <name evidence="1" type="ORF">RFULGI_LOCUS14037</name>
</gene>
<reference evidence="1" key="1">
    <citation type="submission" date="2021-06" db="EMBL/GenBank/DDBJ databases">
        <authorList>
            <person name="Kallberg Y."/>
            <person name="Tangrot J."/>
            <person name="Rosling A."/>
        </authorList>
    </citation>
    <scope>NUCLEOTIDE SEQUENCE</scope>
    <source>
        <strain evidence="1">IN212</strain>
    </source>
</reference>
<evidence type="ECO:0000313" key="2">
    <source>
        <dbReference type="Proteomes" id="UP000789396"/>
    </source>
</evidence>
<sequence length="105" mass="11783">PYFLANIGIDGDKLTQDVKSISVLGAFEPRTILLDTDVEGKKIVQCWRALASIVGEFNVIDGSFKRNPLKQRQFAPAYQEPAFNTVYKSLCFDLINGAKHYLEES</sequence>
<organism evidence="1 2">
    <name type="scientific">Racocetra fulgida</name>
    <dbReference type="NCBI Taxonomy" id="60492"/>
    <lineage>
        <taxon>Eukaryota</taxon>
        <taxon>Fungi</taxon>
        <taxon>Fungi incertae sedis</taxon>
        <taxon>Mucoromycota</taxon>
        <taxon>Glomeromycotina</taxon>
        <taxon>Glomeromycetes</taxon>
        <taxon>Diversisporales</taxon>
        <taxon>Gigasporaceae</taxon>
        <taxon>Racocetra</taxon>
    </lineage>
</organism>
<dbReference type="EMBL" id="CAJVPZ010039298">
    <property type="protein sequence ID" value="CAG8757175.1"/>
    <property type="molecule type" value="Genomic_DNA"/>
</dbReference>
<feature type="non-terminal residue" evidence="1">
    <location>
        <position position="105"/>
    </location>
</feature>
<name>A0A9N9IZT6_9GLOM</name>
<evidence type="ECO:0000313" key="1">
    <source>
        <dbReference type="EMBL" id="CAG8757175.1"/>
    </source>
</evidence>
<feature type="non-terminal residue" evidence="1">
    <location>
        <position position="1"/>
    </location>
</feature>
<dbReference type="AlphaFoldDB" id="A0A9N9IZT6"/>
<dbReference type="OrthoDB" id="1918363at2759"/>
<keyword evidence="2" id="KW-1185">Reference proteome</keyword>